<name>A0A223HWX0_THETR</name>
<dbReference type="GO" id="GO:0010043">
    <property type="term" value="P:response to zinc ion"/>
    <property type="evidence" value="ECO:0007669"/>
    <property type="project" value="TreeGrafter"/>
</dbReference>
<dbReference type="InterPro" id="IPR037294">
    <property type="entry name" value="ABC_BtuC-like"/>
</dbReference>
<dbReference type="AlphaFoldDB" id="A0A223HWX0"/>
<evidence type="ECO:0000256" key="3">
    <source>
        <dbReference type="ARBA" id="ARBA00022692"/>
    </source>
</evidence>
<feature type="transmembrane region" description="Helical" evidence="7">
    <location>
        <begin position="132"/>
        <end position="150"/>
    </location>
</feature>
<gene>
    <name evidence="8" type="ORF">Thert_00830</name>
</gene>
<feature type="transmembrane region" description="Helical" evidence="7">
    <location>
        <begin position="91"/>
        <end position="112"/>
    </location>
</feature>
<comment type="subcellular location">
    <subcellularLocation>
        <location evidence="6">Cell membrane</location>
        <topology evidence="6">Multi-pass membrane protein</topology>
    </subcellularLocation>
    <subcellularLocation>
        <location evidence="1">Membrane</location>
        <topology evidence="1">Multi-pass membrane protein</topology>
    </subcellularLocation>
</comment>
<dbReference type="GO" id="GO:0043190">
    <property type="term" value="C:ATP-binding cassette (ABC) transporter complex"/>
    <property type="evidence" value="ECO:0007669"/>
    <property type="project" value="InterPro"/>
</dbReference>
<feature type="transmembrane region" description="Helical" evidence="7">
    <location>
        <begin position="245"/>
        <end position="261"/>
    </location>
</feature>
<evidence type="ECO:0000313" key="8">
    <source>
        <dbReference type="EMBL" id="AST56973.1"/>
    </source>
</evidence>
<dbReference type="RefSeq" id="WP_094396959.1">
    <property type="nucleotide sequence ID" value="NZ_CP016893.1"/>
</dbReference>
<feature type="transmembrane region" description="Helical" evidence="7">
    <location>
        <begin position="191"/>
        <end position="212"/>
    </location>
</feature>
<sequence>MLNIFTYDFMIRAFLAGGFISVIAPLVGSFLVLRRLSQMGDTLSHVALSGVAAGFLIGINPTIGSIIFVIISSFGIERLRKSYFRYSEISIAVVMSAGMAIAVILLSLSSGSPANIMNYLFGSIISINNTDVLLSLLLSIAVITVIYIFYKELLYITFDEEAALISGIPVNLVNIIFTMIVAITVAVSMRIVGALLVSALMVIPAAASLKIAKNFRQTIFYAILFSFISVFAGIILSFYLNLSPGGSIVIVSLIIMGLASIKKAGN</sequence>
<protein>
    <submittedName>
        <fullName evidence="8">Metal ABC transporter permease</fullName>
    </submittedName>
</protein>
<dbReference type="Gene3D" id="1.10.3470.10">
    <property type="entry name" value="ABC transporter involved in vitamin B12 uptake, BtuC"/>
    <property type="match status" value="1"/>
</dbReference>
<evidence type="ECO:0000256" key="1">
    <source>
        <dbReference type="ARBA" id="ARBA00004141"/>
    </source>
</evidence>
<keyword evidence="5 7" id="KW-0472">Membrane</keyword>
<feature type="transmembrane region" description="Helical" evidence="7">
    <location>
        <begin position="12"/>
        <end position="33"/>
    </location>
</feature>
<feature type="transmembrane region" description="Helical" evidence="7">
    <location>
        <begin position="219"/>
        <end position="239"/>
    </location>
</feature>
<dbReference type="InterPro" id="IPR001626">
    <property type="entry name" value="ABC_TroCD"/>
</dbReference>
<evidence type="ECO:0000256" key="6">
    <source>
        <dbReference type="RuleBase" id="RU003943"/>
    </source>
</evidence>
<evidence type="ECO:0000256" key="7">
    <source>
        <dbReference type="SAM" id="Phobius"/>
    </source>
</evidence>
<dbReference type="SUPFAM" id="SSF81345">
    <property type="entry name" value="ABC transporter involved in vitamin B12 uptake, BtuC"/>
    <property type="match status" value="1"/>
</dbReference>
<feature type="transmembrane region" description="Helical" evidence="7">
    <location>
        <begin position="162"/>
        <end position="185"/>
    </location>
</feature>
<dbReference type="Proteomes" id="UP000214975">
    <property type="component" value="Chromosome"/>
</dbReference>
<feature type="transmembrane region" description="Helical" evidence="7">
    <location>
        <begin position="45"/>
        <end position="71"/>
    </location>
</feature>
<evidence type="ECO:0000256" key="2">
    <source>
        <dbReference type="ARBA" id="ARBA00008034"/>
    </source>
</evidence>
<keyword evidence="6" id="KW-0813">Transport</keyword>
<dbReference type="Pfam" id="PF00950">
    <property type="entry name" value="ABC-3"/>
    <property type="match status" value="1"/>
</dbReference>
<proteinExistence type="inferred from homology"/>
<keyword evidence="4 7" id="KW-1133">Transmembrane helix</keyword>
<dbReference type="CDD" id="cd06550">
    <property type="entry name" value="TM_ABC_iron-siderophores_like"/>
    <property type="match status" value="1"/>
</dbReference>
<accession>A0A223HWX0</accession>
<comment type="similarity">
    <text evidence="2 6">Belongs to the ABC-3 integral membrane protein family.</text>
</comment>
<evidence type="ECO:0000256" key="4">
    <source>
        <dbReference type="ARBA" id="ARBA00022989"/>
    </source>
</evidence>
<dbReference type="PANTHER" id="PTHR30477">
    <property type="entry name" value="ABC-TRANSPORTER METAL-BINDING PROTEIN"/>
    <property type="match status" value="1"/>
</dbReference>
<reference evidence="8 9" key="1">
    <citation type="submission" date="2016-08" db="EMBL/GenBank/DDBJ databases">
        <title>A novel genetic cassette of butanologenic Thermoanaerobacterium thermosaccharolyticum that directly convert cellulose to butanol.</title>
        <authorList>
            <person name="Li T."/>
            <person name="He J."/>
        </authorList>
    </citation>
    <scope>NUCLEOTIDE SEQUENCE [LARGE SCALE GENOMIC DNA]</scope>
    <source>
        <strain evidence="8 9">TG57</strain>
    </source>
</reference>
<dbReference type="GO" id="GO:0055085">
    <property type="term" value="P:transmembrane transport"/>
    <property type="evidence" value="ECO:0007669"/>
    <property type="project" value="InterPro"/>
</dbReference>
<dbReference type="PANTHER" id="PTHR30477:SF0">
    <property type="entry name" value="METAL TRANSPORT SYSTEM MEMBRANE PROTEIN TM_0125-RELATED"/>
    <property type="match status" value="1"/>
</dbReference>
<organism evidence="8 9">
    <name type="scientific">Thermoanaerobacterium thermosaccharolyticum</name>
    <name type="common">Clostridium thermosaccharolyticum</name>
    <dbReference type="NCBI Taxonomy" id="1517"/>
    <lineage>
        <taxon>Bacteria</taxon>
        <taxon>Bacillati</taxon>
        <taxon>Bacillota</taxon>
        <taxon>Clostridia</taxon>
        <taxon>Thermoanaerobacterales</taxon>
        <taxon>Thermoanaerobacteraceae</taxon>
        <taxon>Thermoanaerobacterium</taxon>
    </lineage>
</organism>
<dbReference type="EMBL" id="CP016893">
    <property type="protein sequence ID" value="AST56973.1"/>
    <property type="molecule type" value="Genomic_DNA"/>
</dbReference>
<evidence type="ECO:0000256" key="5">
    <source>
        <dbReference type="ARBA" id="ARBA00023136"/>
    </source>
</evidence>
<evidence type="ECO:0000313" key="9">
    <source>
        <dbReference type="Proteomes" id="UP000214975"/>
    </source>
</evidence>
<keyword evidence="3 6" id="KW-0812">Transmembrane</keyword>